<feature type="transmembrane region" description="Helical" evidence="1">
    <location>
        <begin position="24"/>
        <end position="42"/>
    </location>
</feature>
<gene>
    <name evidence="2" type="ORF">Acor_41190</name>
</gene>
<dbReference type="AlphaFoldDB" id="A0A5M3W010"/>
<evidence type="ECO:0000313" key="3">
    <source>
        <dbReference type="Proteomes" id="UP000334990"/>
    </source>
</evidence>
<evidence type="ECO:0000313" key="2">
    <source>
        <dbReference type="EMBL" id="GES02054.1"/>
    </source>
</evidence>
<reference evidence="2 3" key="1">
    <citation type="submission" date="2019-10" db="EMBL/GenBank/DDBJ databases">
        <title>Whole genome shotgun sequence of Acrocarpospora corrugata NBRC 13972.</title>
        <authorList>
            <person name="Ichikawa N."/>
            <person name="Kimura A."/>
            <person name="Kitahashi Y."/>
            <person name="Komaki H."/>
            <person name="Oguchi A."/>
        </authorList>
    </citation>
    <scope>NUCLEOTIDE SEQUENCE [LARGE SCALE GENOMIC DNA]</scope>
    <source>
        <strain evidence="2 3">NBRC 13972</strain>
    </source>
</reference>
<organism evidence="2 3">
    <name type="scientific">Acrocarpospora corrugata</name>
    <dbReference type="NCBI Taxonomy" id="35763"/>
    <lineage>
        <taxon>Bacteria</taxon>
        <taxon>Bacillati</taxon>
        <taxon>Actinomycetota</taxon>
        <taxon>Actinomycetes</taxon>
        <taxon>Streptosporangiales</taxon>
        <taxon>Streptosporangiaceae</taxon>
        <taxon>Acrocarpospora</taxon>
    </lineage>
</organism>
<sequence>MSPDGVEGDFMAERSEPNSGQLRLLVNYVLFGVFLVWLLVSYVLVGDAMTNTSWYMPVTFALAVVLAGGQLLALRRARKAPKDAEHLPGE</sequence>
<protein>
    <submittedName>
        <fullName evidence="2">Uncharacterized protein</fullName>
    </submittedName>
</protein>
<keyword evidence="1" id="KW-0812">Transmembrane</keyword>
<proteinExistence type="predicted"/>
<dbReference type="Proteomes" id="UP000334990">
    <property type="component" value="Unassembled WGS sequence"/>
</dbReference>
<comment type="caution">
    <text evidence="2">The sequence shown here is derived from an EMBL/GenBank/DDBJ whole genome shotgun (WGS) entry which is preliminary data.</text>
</comment>
<name>A0A5M3W010_9ACTN</name>
<dbReference type="EMBL" id="BLAD01000055">
    <property type="protein sequence ID" value="GES02054.1"/>
    <property type="molecule type" value="Genomic_DNA"/>
</dbReference>
<keyword evidence="1" id="KW-0472">Membrane</keyword>
<accession>A0A5M3W010</accession>
<keyword evidence="1" id="KW-1133">Transmembrane helix</keyword>
<keyword evidence="3" id="KW-1185">Reference proteome</keyword>
<feature type="transmembrane region" description="Helical" evidence="1">
    <location>
        <begin position="54"/>
        <end position="74"/>
    </location>
</feature>
<evidence type="ECO:0000256" key="1">
    <source>
        <dbReference type="SAM" id="Phobius"/>
    </source>
</evidence>